<dbReference type="Proteomes" id="UP001154240">
    <property type="component" value="Unassembled WGS sequence"/>
</dbReference>
<name>A0A9X4RLI5_9BACT</name>
<dbReference type="InterPro" id="IPR005240">
    <property type="entry name" value="DUF389"/>
</dbReference>
<proteinExistence type="predicted"/>
<evidence type="ECO:0000256" key="1">
    <source>
        <dbReference type="SAM" id="Phobius"/>
    </source>
</evidence>
<organism evidence="2 3">
    <name type="scientific">Thiovibrio frasassiensis</name>
    <dbReference type="NCBI Taxonomy" id="2984131"/>
    <lineage>
        <taxon>Bacteria</taxon>
        <taxon>Pseudomonadati</taxon>
        <taxon>Thermodesulfobacteriota</taxon>
        <taxon>Desulfobulbia</taxon>
        <taxon>Desulfobulbales</taxon>
        <taxon>Thiovibrionaceae</taxon>
        <taxon>Thiovibrio</taxon>
    </lineage>
</organism>
<feature type="transmembrane region" description="Helical" evidence="1">
    <location>
        <begin position="302"/>
        <end position="321"/>
    </location>
</feature>
<gene>
    <name evidence="2" type="ORF">OLX77_03265</name>
</gene>
<keyword evidence="1" id="KW-0472">Membrane</keyword>
<evidence type="ECO:0000313" key="3">
    <source>
        <dbReference type="Proteomes" id="UP001154240"/>
    </source>
</evidence>
<evidence type="ECO:0000313" key="2">
    <source>
        <dbReference type="EMBL" id="MDG4475178.1"/>
    </source>
</evidence>
<accession>A0A9X4RLI5</accession>
<feature type="transmembrane region" description="Helical" evidence="1">
    <location>
        <begin position="230"/>
        <end position="252"/>
    </location>
</feature>
<reference evidence="2" key="2">
    <citation type="submission" date="2022-10" db="EMBL/GenBank/DDBJ databases">
        <authorList>
            <person name="Aronson H.S."/>
        </authorList>
    </citation>
    <scope>NUCLEOTIDE SEQUENCE</scope>
    <source>
        <strain evidence="2">RS19-109</strain>
    </source>
</reference>
<feature type="transmembrane region" description="Helical" evidence="1">
    <location>
        <begin position="135"/>
        <end position="161"/>
    </location>
</feature>
<keyword evidence="1" id="KW-1133">Transmembrane helix</keyword>
<dbReference type="EMBL" id="JAPHEH010000001">
    <property type="protein sequence ID" value="MDG4475178.1"/>
    <property type="molecule type" value="Genomic_DNA"/>
</dbReference>
<protein>
    <submittedName>
        <fullName evidence="2">TIGR00341 family protein</fullName>
    </submittedName>
</protein>
<dbReference type="PANTHER" id="PTHR20992:SF9">
    <property type="entry name" value="AT15442P-RELATED"/>
    <property type="match status" value="1"/>
</dbReference>
<sequence>MKYVEVVAHAESAETVSAIAEKHEIADFRLGVVGKDKMQPMRLLVTEDKLQSVLDALQALFGKQPAARIVVLPVEISLPKPSEEEREEEDAATTARERLYEEVEKNARLDLNFVVLIILSTIVAAIGIIENNVAVVIGAMVIAPLLGPNLAFGLGTALGDIPLMRKSALSNSVGIVLAIALSVLLGIFWPFADKSPELLARTRVGLDSVALALASGAAAALSLTTGLSSILVGVMVAVALLPPAVTLGLMLGHGDLGLATGAGLLLAINLVCVNLASKVVFFLKDIRPRTWWEKKKAKRAMVIYILAWLATLIILVFFIYGRRAYAT</sequence>
<keyword evidence="3" id="KW-1185">Reference proteome</keyword>
<keyword evidence="1" id="KW-0812">Transmembrane</keyword>
<feature type="transmembrane region" description="Helical" evidence="1">
    <location>
        <begin position="204"/>
        <end position="223"/>
    </location>
</feature>
<dbReference type="AlphaFoldDB" id="A0A9X4RLI5"/>
<dbReference type="RefSeq" id="WP_307632153.1">
    <property type="nucleotide sequence ID" value="NZ_JAPHEH010000001.1"/>
</dbReference>
<feature type="transmembrane region" description="Helical" evidence="1">
    <location>
        <begin position="109"/>
        <end position="129"/>
    </location>
</feature>
<dbReference type="NCBIfam" id="TIGR00341">
    <property type="entry name" value="TIGR00341 family protein"/>
    <property type="match status" value="1"/>
</dbReference>
<comment type="caution">
    <text evidence="2">The sequence shown here is derived from an EMBL/GenBank/DDBJ whole genome shotgun (WGS) entry which is preliminary data.</text>
</comment>
<feature type="transmembrane region" description="Helical" evidence="1">
    <location>
        <begin position="258"/>
        <end position="281"/>
    </location>
</feature>
<reference evidence="2" key="1">
    <citation type="journal article" date="2022" name="bioRxiv">
        <title>Thiovibrio frasassiensisgen. nov., sp. nov., an autotrophic, elemental sulfur disproportionating bacterium isolated from sulfidic karst sediment, and proposal of Thiovibrionaceae fam. nov.</title>
        <authorList>
            <person name="Aronson H."/>
            <person name="Thomas C."/>
            <person name="Bhattacharyya M."/>
            <person name="Eckstein S."/>
            <person name="Jensen S."/>
            <person name="Barco R."/>
            <person name="Macalady J."/>
            <person name="Amend J."/>
        </authorList>
    </citation>
    <scope>NUCLEOTIDE SEQUENCE</scope>
    <source>
        <strain evidence="2">RS19-109</strain>
    </source>
</reference>
<feature type="transmembrane region" description="Helical" evidence="1">
    <location>
        <begin position="173"/>
        <end position="192"/>
    </location>
</feature>
<dbReference type="PANTHER" id="PTHR20992">
    <property type="entry name" value="AT15442P-RELATED"/>
    <property type="match status" value="1"/>
</dbReference>
<dbReference type="Pfam" id="PF04087">
    <property type="entry name" value="DUF389"/>
    <property type="match status" value="1"/>
</dbReference>